<evidence type="ECO:0000313" key="2">
    <source>
        <dbReference type="Proteomes" id="UP000266743"/>
    </source>
</evidence>
<dbReference type="Gene3D" id="3.80.10.10">
    <property type="entry name" value="Ribonuclease Inhibitor"/>
    <property type="match status" value="1"/>
</dbReference>
<dbReference type="InterPro" id="IPR032675">
    <property type="entry name" value="LRR_dom_sf"/>
</dbReference>
<proteinExistence type="predicted"/>
<gene>
    <name evidence="1" type="ORF">DPX39_040015600</name>
</gene>
<dbReference type="EMBL" id="QSBY01000004">
    <property type="protein sequence ID" value="RHW72857.1"/>
    <property type="molecule type" value="Genomic_DNA"/>
</dbReference>
<sequence length="204" mass="22931">MSTTPYDDVTEVSRRCAALREALSRADDDVITTPNKKYLYLCKVSGERPNATFQAFTEDMTKVSLDLHKSYLSQRALLPVLLTLPLCTWLERINLREERLTTTLIHLLCEALCRLPRIKVIDVSGNPFGSFGVDALLKLVKCNQRIVDCRMDGVQCVGSLRRRLADACERNAKVAHTFVDREEMPSECCTTSLDTTAAESDDVK</sequence>
<dbReference type="Proteomes" id="UP000266743">
    <property type="component" value="Chromosome 4"/>
</dbReference>
<protein>
    <recommendedName>
        <fullName evidence="3">Leucine-rich repeat protein (LRRP)</fullName>
    </recommendedName>
</protein>
<dbReference type="SUPFAM" id="SSF52047">
    <property type="entry name" value="RNI-like"/>
    <property type="match status" value="1"/>
</dbReference>
<evidence type="ECO:0000313" key="1">
    <source>
        <dbReference type="EMBL" id="RHW72857.1"/>
    </source>
</evidence>
<dbReference type="AlphaFoldDB" id="A0A3L6LCB7"/>
<evidence type="ECO:0008006" key="3">
    <source>
        <dbReference type="Google" id="ProtNLM"/>
    </source>
</evidence>
<accession>A0A3L6LCB7</accession>
<name>A0A3L6LCB7_9TRYP</name>
<comment type="caution">
    <text evidence="1">The sequence shown here is derived from an EMBL/GenBank/DDBJ whole genome shotgun (WGS) entry which is preliminary data.</text>
</comment>
<reference evidence="1 2" key="1">
    <citation type="submission" date="2018-09" db="EMBL/GenBank/DDBJ databases">
        <title>whole genome sequence of T. equiperdum IVM-t1 strain.</title>
        <authorList>
            <person name="Suganuma K."/>
        </authorList>
    </citation>
    <scope>NUCLEOTIDE SEQUENCE [LARGE SCALE GENOMIC DNA]</scope>
    <source>
        <strain evidence="1 2">IVM-t1</strain>
    </source>
</reference>
<organism evidence="1 2">
    <name type="scientific">Trypanosoma brucei equiperdum</name>
    <dbReference type="NCBI Taxonomy" id="630700"/>
    <lineage>
        <taxon>Eukaryota</taxon>
        <taxon>Discoba</taxon>
        <taxon>Euglenozoa</taxon>
        <taxon>Kinetoplastea</taxon>
        <taxon>Metakinetoplastina</taxon>
        <taxon>Trypanosomatida</taxon>
        <taxon>Trypanosomatidae</taxon>
        <taxon>Trypanosoma</taxon>
    </lineage>
</organism>